<dbReference type="PANTHER" id="PTHR34220:SF7">
    <property type="entry name" value="SENSOR HISTIDINE KINASE YPDA"/>
    <property type="match status" value="1"/>
</dbReference>
<dbReference type="Gene3D" id="3.30.565.10">
    <property type="entry name" value="Histidine kinase-like ATPase, C-terminal domain"/>
    <property type="match status" value="1"/>
</dbReference>
<proteinExistence type="predicted"/>
<evidence type="ECO:0000256" key="4">
    <source>
        <dbReference type="ARBA" id="ARBA00022553"/>
    </source>
</evidence>
<dbReference type="Pfam" id="PF00672">
    <property type="entry name" value="HAMP"/>
    <property type="match status" value="1"/>
</dbReference>
<dbReference type="InterPro" id="IPR005467">
    <property type="entry name" value="His_kinase_dom"/>
</dbReference>
<dbReference type="GO" id="GO:0016020">
    <property type="term" value="C:membrane"/>
    <property type="evidence" value="ECO:0007669"/>
    <property type="project" value="UniProtKB-SubCell"/>
</dbReference>
<dbReference type="Proteomes" id="UP001197875">
    <property type="component" value="Unassembled WGS sequence"/>
</dbReference>
<dbReference type="InterPro" id="IPR010559">
    <property type="entry name" value="Sig_transdc_His_kin_internal"/>
</dbReference>
<dbReference type="EMBL" id="JAJEPR010000022">
    <property type="protein sequence ID" value="MCC2190578.1"/>
    <property type="molecule type" value="Genomic_DNA"/>
</dbReference>
<feature type="transmembrane region" description="Helical" evidence="8">
    <location>
        <begin position="29"/>
        <end position="47"/>
    </location>
</feature>
<dbReference type="PANTHER" id="PTHR34220">
    <property type="entry name" value="SENSOR HISTIDINE KINASE YPDA"/>
    <property type="match status" value="1"/>
</dbReference>
<evidence type="ECO:0000256" key="8">
    <source>
        <dbReference type="SAM" id="Phobius"/>
    </source>
</evidence>
<evidence type="ECO:0000256" key="1">
    <source>
        <dbReference type="ARBA" id="ARBA00000085"/>
    </source>
</evidence>
<dbReference type="AlphaFoldDB" id="A0AAE3DUA8"/>
<dbReference type="InterPro" id="IPR036890">
    <property type="entry name" value="HATPase_C_sf"/>
</dbReference>
<dbReference type="SUPFAM" id="SSF55874">
    <property type="entry name" value="ATPase domain of HSP90 chaperone/DNA topoisomerase II/histidine kinase"/>
    <property type="match status" value="1"/>
</dbReference>
<dbReference type="InterPro" id="IPR003660">
    <property type="entry name" value="HAMP_dom"/>
</dbReference>
<evidence type="ECO:0000313" key="11">
    <source>
        <dbReference type="EMBL" id="MCC2190578.1"/>
    </source>
</evidence>
<sequence length="561" mass="64984">MTEEKKAPEIWAKVKGFCSHFIQSISTKVLLLMLLLILPFNFLAIWLSERTMSTLIEQARVSVQNSMNTYLTNLDYKMETTVKLLYNLRYNDIYGLTVIKQAGDEKYAGEKVKFYYSQKNYYDTTNVTDAWFIYLKKLDDVITWDGAFHSRKDDEVYIREQEEGEVAGGWTLATIKDREAARLFIDSGTVTYGGWIYLDTLLDDLKKDLDYESIELSFSDAEKKEAAKDELVVSSYCKRGRFFLNAVLSQNEVTGKIEAVYGIMHAFSIVAFLLIPILYALIQRLLLHPLRVLNQAQKRLRNGDLDCRITEKANSIEYEHSFQSFNKMADRIQDLKIEVYEKELDRKQMELSNLQLQIRPHFLLNTFNLIYTLAQRGQEKDVQQVILYLSDYFRYLFRSGRNLEIFEKEQHLIEAYIGTAKVRYPGAIEADYEYDPEIAFVRVPPLLLHNFVENIVKYAISPGKVTHISIVGQYEGGMVSFMIMDDGGGMTEEQVEELDRSMREPRKDGLHIGYANSLKRLRYSYGEKADIEISSEPGEGVCVTVTFPYDLEEENEPFDSE</sequence>
<name>A0AAE3DUA8_9FIRM</name>
<dbReference type="InterPro" id="IPR050640">
    <property type="entry name" value="Bact_2-comp_sensor_kinase"/>
</dbReference>
<dbReference type="Pfam" id="PF06580">
    <property type="entry name" value="His_kinase"/>
    <property type="match status" value="1"/>
</dbReference>
<reference evidence="11 12" key="1">
    <citation type="submission" date="2021-10" db="EMBL/GenBank/DDBJ databases">
        <title>Anaerobic single-cell dispensing facilitates the cultivation of human gut bacteria.</title>
        <authorList>
            <person name="Afrizal A."/>
        </authorList>
    </citation>
    <scope>NUCLEOTIDE SEQUENCE [LARGE SCALE GENOMIC DNA]</scope>
    <source>
        <strain evidence="11 12">CLA-AA-H277</strain>
    </source>
</reference>
<keyword evidence="8" id="KW-1133">Transmembrane helix</keyword>
<dbReference type="GO" id="GO:0000155">
    <property type="term" value="F:phosphorelay sensor kinase activity"/>
    <property type="evidence" value="ECO:0007669"/>
    <property type="project" value="InterPro"/>
</dbReference>
<evidence type="ECO:0000256" key="7">
    <source>
        <dbReference type="ARBA" id="ARBA00023012"/>
    </source>
</evidence>
<feature type="domain" description="Histidine kinase" evidence="9">
    <location>
        <begin position="447"/>
        <end position="551"/>
    </location>
</feature>
<keyword evidence="8" id="KW-0472">Membrane</keyword>
<protein>
    <recommendedName>
        <fullName evidence="3">histidine kinase</fullName>
        <ecNumber evidence="3">2.7.13.3</ecNumber>
    </recommendedName>
</protein>
<organism evidence="11 12">
    <name type="scientific">Fusicatenibacter faecihominis</name>
    <dbReference type="NCBI Taxonomy" id="2881276"/>
    <lineage>
        <taxon>Bacteria</taxon>
        <taxon>Bacillati</taxon>
        <taxon>Bacillota</taxon>
        <taxon>Clostridia</taxon>
        <taxon>Lachnospirales</taxon>
        <taxon>Lachnospiraceae</taxon>
        <taxon>Fusicatenibacter</taxon>
    </lineage>
</organism>
<evidence type="ECO:0000259" key="10">
    <source>
        <dbReference type="PROSITE" id="PS50885"/>
    </source>
</evidence>
<dbReference type="Pfam" id="PF02518">
    <property type="entry name" value="HATPase_c"/>
    <property type="match status" value="1"/>
</dbReference>
<comment type="subcellular location">
    <subcellularLocation>
        <location evidence="2">Membrane</location>
    </subcellularLocation>
</comment>
<keyword evidence="6 11" id="KW-0418">Kinase</keyword>
<dbReference type="InterPro" id="IPR003594">
    <property type="entry name" value="HATPase_dom"/>
</dbReference>
<keyword evidence="7" id="KW-0902">Two-component regulatory system</keyword>
<dbReference type="CDD" id="cd06225">
    <property type="entry name" value="HAMP"/>
    <property type="match status" value="1"/>
</dbReference>
<dbReference type="PROSITE" id="PS50109">
    <property type="entry name" value="HIS_KIN"/>
    <property type="match status" value="1"/>
</dbReference>
<comment type="catalytic activity">
    <reaction evidence="1">
        <text>ATP + protein L-histidine = ADP + protein N-phospho-L-histidine.</text>
        <dbReference type="EC" id="2.7.13.3"/>
    </reaction>
</comment>
<feature type="domain" description="HAMP" evidence="10">
    <location>
        <begin position="284"/>
        <end position="337"/>
    </location>
</feature>
<accession>A0AAE3DUA8</accession>
<comment type="caution">
    <text evidence="11">The sequence shown here is derived from an EMBL/GenBank/DDBJ whole genome shotgun (WGS) entry which is preliminary data.</text>
</comment>
<keyword evidence="4" id="KW-0597">Phosphoprotein</keyword>
<keyword evidence="5" id="KW-0808">Transferase</keyword>
<evidence type="ECO:0000256" key="2">
    <source>
        <dbReference type="ARBA" id="ARBA00004370"/>
    </source>
</evidence>
<gene>
    <name evidence="11" type="ORF">LKD71_12350</name>
</gene>
<dbReference type="PROSITE" id="PS50885">
    <property type="entry name" value="HAMP"/>
    <property type="match status" value="1"/>
</dbReference>
<feature type="transmembrane region" description="Helical" evidence="8">
    <location>
        <begin position="259"/>
        <end position="282"/>
    </location>
</feature>
<dbReference type="Gene3D" id="6.10.340.10">
    <property type="match status" value="1"/>
</dbReference>
<dbReference type="SMART" id="SM00304">
    <property type="entry name" value="HAMP"/>
    <property type="match status" value="1"/>
</dbReference>
<dbReference type="RefSeq" id="WP_227615648.1">
    <property type="nucleotide sequence ID" value="NZ_JAJEPR010000022.1"/>
</dbReference>
<keyword evidence="8" id="KW-0812">Transmembrane</keyword>
<evidence type="ECO:0000313" key="12">
    <source>
        <dbReference type="Proteomes" id="UP001197875"/>
    </source>
</evidence>
<evidence type="ECO:0000256" key="6">
    <source>
        <dbReference type="ARBA" id="ARBA00022777"/>
    </source>
</evidence>
<dbReference type="EC" id="2.7.13.3" evidence="3"/>
<evidence type="ECO:0000259" key="9">
    <source>
        <dbReference type="PROSITE" id="PS50109"/>
    </source>
</evidence>
<keyword evidence="12" id="KW-1185">Reference proteome</keyword>
<evidence type="ECO:0000256" key="3">
    <source>
        <dbReference type="ARBA" id="ARBA00012438"/>
    </source>
</evidence>
<evidence type="ECO:0000256" key="5">
    <source>
        <dbReference type="ARBA" id="ARBA00022679"/>
    </source>
</evidence>